<protein>
    <submittedName>
        <fullName evidence="2">Uncharacterized protein</fullName>
    </submittedName>
</protein>
<evidence type="ECO:0000313" key="2">
    <source>
        <dbReference type="EMBL" id="EGL83607.1"/>
    </source>
</evidence>
<evidence type="ECO:0000313" key="5">
    <source>
        <dbReference type="Proteomes" id="UP000825179"/>
    </source>
</evidence>
<dbReference type="RefSeq" id="WP_007503366.1">
    <property type="nucleotide sequence ID" value="NZ_AFCE01000094.1"/>
</dbReference>
<dbReference type="EMBL" id="AFCE01000094">
    <property type="protein sequence ID" value="EGL83607.1"/>
    <property type="molecule type" value="Genomic_DNA"/>
</dbReference>
<dbReference type="SUPFAM" id="SSF52540">
    <property type="entry name" value="P-loop containing nucleoside triphosphate hydrolases"/>
    <property type="match status" value="1"/>
</dbReference>
<dbReference type="InterPro" id="IPR027417">
    <property type="entry name" value="P-loop_NTPase"/>
</dbReference>
<dbReference type="Proteomes" id="UP000010716">
    <property type="component" value="Unassembled WGS sequence"/>
</dbReference>
<reference evidence="3" key="3">
    <citation type="submission" date="2021-08" db="EMBL/GenBank/DDBJ databases">
        <authorList>
            <person name="de Jong S."/>
            <person name="van den Broek M."/>
            <person name="Merkel A."/>
            <person name="de la Torre Cortes P."/>
            <person name="Kalamorz F."/>
            <person name="Cook G."/>
            <person name="van Loosdrecht M."/>
            <person name="McMillan D."/>
        </authorList>
    </citation>
    <scope>NUCLEOTIDE SEQUENCE</scope>
    <source>
        <strain evidence="3">TA2.A1</strain>
    </source>
</reference>
<proteinExistence type="predicted"/>
<dbReference type="AlphaFoldDB" id="F5L4V5"/>
<accession>F5L4V5</accession>
<keyword evidence="5" id="KW-1185">Reference proteome</keyword>
<organism evidence="2 4">
    <name type="scientific">Caldalkalibacillus thermarum (strain TA2.A1)</name>
    <dbReference type="NCBI Taxonomy" id="986075"/>
    <lineage>
        <taxon>Bacteria</taxon>
        <taxon>Bacillati</taxon>
        <taxon>Bacillota</taxon>
        <taxon>Bacilli</taxon>
        <taxon>Bacillales</taxon>
        <taxon>Bacillaceae</taxon>
        <taxon>Caldalkalibacillus</taxon>
    </lineage>
</organism>
<dbReference type="eggNOG" id="COG0745">
    <property type="taxonomic scope" value="Bacteria"/>
</dbReference>
<dbReference type="Proteomes" id="UP000825179">
    <property type="component" value="Chromosome"/>
</dbReference>
<gene>
    <name evidence="2" type="ORF">CathTA2_0818</name>
    <name evidence="3" type="ORF">HUR95_16025</name>
</gene>
<feature type="region of interest" description="Disordered" evidence="1">
    <location>
        <begin position="215"/>
        <end position="237"/>
    </location>
</feature>
<reference evidence="3 5" key="2">
    <citation type="journal article" date="2020" name="Extremophiles">
        <title>Genomic analysis of Caldalkalibacillus thermarum TA2.A1 reveals aerobic alkaliphilic metabolism and evolutionary hallmarks linking alkaliphilic bacteria and plant life.</title>
        <authorList>
            <person name="de Jong S.I."/>
            <person name="van den Broek M.A."/>
            <person name="Merkel A.Y."/>
            <person name="de la Torre Cortes P."/>
            <person name="Kalamorz F."/>
            <person name="Cook G.M."/>
            <person name="van Loosdrecht M.C.M."/>
            <person name="McMillan D.G.G."/>
        </authorList>
    </citation>
    <scope>NUCLEOTIDE SEQUENCE [LARGE SCALE GENOMIC DNA]</scope>
    <source>
        <strain evidence="3 5">TA2.A1</strain>
    </source>
</reference>
<dbReference type="KEGG" id="cthu:HUR95_16025"/>
<feature type="region of interest" description="Disordered" evidence="1">
    <location>
        <begin position="155"/>
        <end position="180"/>
    </location>
</feature>
<sequence>MHIIATGKKDIDQMIQRVAGGNLPPVAYREGVLLQLKKNRPQLAFLSPLLQGTMPFEQLLYELRKAGVRVVVLVGHTKPKEIREKWLPLSVYDYILDPVTEEKIRFAIEFPATLGMAEEKIERLEKGDVEDTDEGNDRDTNHSKWAWFGWKKKKEPIQKTRDHQTAQEPGQKPHNSVQPPAWSFIFGKEENQPLHKQEPAQQKQDTLQAWSFEPVPVTPSESQKPNEHDGNGLTNHQVHTPAETVQSDERNEPVFHFSPNMTGFARQEPQGYNIIVTSPLTTGKTYVALNLAATLSKQGTLTKLISFQEETTLWTYLDMPVGKNGQVQGYPNLHIETFENMDNQGHYRVIDLPFERWNMVMHWENVLVVYVEDMDIHHQKICEKHREAWQGKRLLRVLNRFVPNVLESGQEQRLRMNADLVLSDLPVHLVAMRYGRPVIHLDQTAAREFEFATKTILSALPRTQENIKTIG</sequence>
<dbReference type="EMBL" id="CP082237">
    <property type="protein sequence ID" value="QZT33706.1"/>
    <property type="molecule type" value="Genomic_DNA"/>
</dbReference>
<evidence type="ECO:0000313" key="3">
    <source>
        <dbReference type="EMBL" id="QZT33706.1"/>
    </source>
</evidence>
<evidence type="ECO:0000313" key="4">
    <source>
        <dbReference type="Proteomes" id="UP000010716"/>
    </source>
</evidence>
<feature type="compositionally biased region" description="Basic and acidic residues" evidence="1">
    <location>
        <begin position="155"/>
        <end position="165"/>
    </location>
</feature>
<name>F5L4V5_CALTT</name>
<evidence type="ECO:0000256" key="1">
    <source>
        <dbReference type="SAM" id="MobiDB-lite"/>
    </source>
</evidence>
<reference evidence="2 4" key="1">
    <citation type="journal article" date="2011" name="J. Bacteriol.">
        <title>Draft genome sequence of the thermoalkaliphilic Caldalkalibacillus thermarum strain TA2.A1.</title>
        <authorList>
            <person name="Kalamorz F."/>
            <person name="Keis S."/>
            <person name="McMillan D.G."/>
            <person name="Olsson K."/>
            <person name="Stanton J.A."/>
            <person name="Stockwell P."/>
            <person name="Black M.A."/>
            <person name="Klingeman D.M."/>
            <person name="Land M.L."/>
            <person name="Han C.S."/>
            <person name="Martin S.L."/>
            <person name="Becher S.A."/>
            <person name="Peddie C.J."/>
            <person name="Morgan H.W."/>
            <person name="Matthies D."/>
            <person name="Preiss L."/>
            <person name="Meier T."/>
            <person name="Brown S.D."/>
            <person name="Cook G.M."/>
        </authorList>
    </citation>
    <scope>NUCLEOTIDE SEQUENCE [LARGE SCALE GENOMIC DNA]</scope>
    <source>
        <strain evidence="2 4">TA2.A1</strain>
    </source>
</reference>